<proteinExistence type="predicted"/>
<evidence type="ECO:0000313" key="2">
    <source>
        <dbReference type="Proteomes" id="UP000006001"/>
    </source>
</evidence>
<name>D0WGQ0_SLAES</name>
<protein>
    <submittedName>
        <fullName evidence="1">Uncharacterized protein</fullName>
    </submittedName>
</protein>
<reference evidence="1" key="1">
    <citation type="submission" date="2009-10" db="EMBL/GenBank/DDBJ databases">
        <authorList>
            <person name="Weinstock G."/>
            <person name="Sodergren E."/>
            <person name="Clifton S."/>
            <person name="Fulton L."/>
            <person name="Fulton B."/>
            <person name="Courtney L."/>
            <person name="Fronick C."/>
            <person name="Harrison M."/>
            <person name="Strong C."/>
            <person name="Farmer C."/>
            <person name="Delahaunty K."/>
            <person name="Markovic C."/>
            <person name="Hall O."/>
            <person name="Minx P."/>
            <person name="Tomlinson C."/>
            <person name="Mitreva M."/>
            <person name="Nelson J."/>
            <person name="Hou S."/>
            <person name="Wollam A."/>
            <person name="Pepin K.H."/>
            <person name="Johnson M."/>
            <person name="Bhonagiri V."/>
            <person name="Nash W.E."/>
            <person name="Warren W."/>
            <person name="Chinwalla A."/>
            <person name="Mardis E.R."/>
            <person name="Wilson R.K."/>
        </authorList>
    </citation>
    <scope>NUCLEOTIDE SEQUENCE [LARGE SCALE GENOMIC DNA]</scope>
    <source>
        <strain evidence="1">ATCC 700122</strain>
    </source>
</reference>
<dbReference type="Proteomes" id="UP000006001">
    <property type="component" value="Unassembled WGS sequence"/>
</dbReference>
<keyword evidence="2" id="KW-1185">Reference proteome</keyword>
<dbReference type="EMBL" id="ACUX02000006">
    <property type="protein sequence ID" value="EEZ61663.1"/>
    <property type="molecule type" value="Genomic_DNA"/>
</dbReference>
<evidence type="ECO:0000313" key="1">
    <source>
        <dbReference type="EMBL" id="EEZ61663.1"/>
    </source>
</evidence>
<comment type="caution">
    <text evidence="1">The sequence shown here is derived from an EMBL/GenBank/DDBJ whole genome shotgun (WGS) entry which is preliminary data.</text>
</comment>
<accession>D0WGQ0</accession>
<organism evidence="1 2">
    <name type="scientific">Slackia exigua (strain ATCC 700122 / DSM 15923 / CIP 105133 / JCM 11022 / KCTC 5966 / S-7)</name>
    <dbReference type="NCBI Taxonomy" id="649764"/>
    <lineage>
        <taxon>Bacteria</taxon>
        <taxon>Bacillati</taxon>
        <taxon>Actinomycetota</taxon>
        <taxon>Coriobacteriia</taxon>
        <taxon>Eggerthellales</taxon>
        <taxon>Eggerthellaceae</taxon>
        <taxon>Slackia</taxon>
    </lineage>
</organism>
<sequence>MRIFDNACAVSTHAAPVSRMKTFNGSRDGNQTLITLISLSHDGFAS</sequence>
<dbReference type="HOGENOM" id="CLU_3189083_0_0_11"/>
<dbReference type="AlphaFoldDB" id="D0WGQ0"/>
<gene>
    <name evidence="1" type="ORF">HMPREF0762_01004</name>
</gene>